<organism evidence="2 3">
    <name type="scientific">Halalkalicoccus paucihalophilus</name>
    <dbReference type="NCBI Taxonomy" id="1008153"/>
    <lineage>
        <taxon>Archaea</taxon>
        <taxon>Methanobacteriati</taxon>
        <taxon>Methanobacteriota</taxon>
        <taxon>Stenosarchaea group</taxon>
        <taxon>Halobacteria</taxon>
        <taxon>Halobacteriales</taxon>
        <taxon>Halococcaceae</taxon>
        <taxon>Halalkalicoccus</taxon>
    </lineage>
</organism>
<keyword evidence="3" id="KW-1185">Reference proteome</keyword>
<name>A0A151A8X0_9EURY</name>
<reference evidence="2 3" key="1">
    <citation type="submission" date="2016-02" db="EMBL/GenBank/DDBJ databases">
        <title>Genome sequence of Halalkalicoccus paucihalophilus DSM 24557.</title>
        <authorList>
            <person name="Poehlein A."/>
            <person name="Daniel R."/>
        </authorList>
    </citation>
    <scope>NUCLEOTIDE SEQUENCE [LARGE SCALE GENOMIC DNA]</scope>
    <source>
        <strain evidence="2 3">DSM 24557</strain>
    </source>
</reference>
<accession>A0A151A8X0</accession>
<comment type="caution">
    <text evidence="2">The sequence shown here is derived from an EMBL/GenBank/DDBJ whole genome shotgun (WGS) entry which is preliminary data.</text>
</comment>
<feature type="region of interest" description="Disordered" evidence="1">
    <location>
        <begin position="25"/>
        <end position="58"/>
    </location>
</feature>
<evidence type="ECO:0000313" key="2">
    <source>
        <dbReference type="EMBL" id="KYH24044.1"/>
    </source>
</evidence>
<feature type="compositionally biased region" description="Basic and acidic residues" evidence="1">
    <location>
        <begin position="28"/>
        <end position="37"/>
    </location>
</feature>
<dbReference type="AlphaFoldDB" id="A0A151A8X0"/>
<evidence type="ECO:0000313" key="3">
    <source>
        <dbReference type="Proteomes" id="UP000075321"/>
    </source>
</evidence>
<dbReference type="EMBL" id="LTAZ01000017">
    <property type="protein sequence ID" value="KYH24044.1"/>
    <property type="molecule type" value="Genomic_DNA"/>
</dbReference>
<gene>
    <name evidence="2" type="ORF">HAPAU_41230</name>
</gene>
<dbReference type="Proteomes" id="UP000075321">
    <property type="component" value="Unassembled WGS sequence"/>
</dbReference>
<protein>
    <submittedName>
        <fullName evidence="2">Uncharacterized protein</fullName>
    </submittedName>
</protein>
<proteinExistence type="predicted"/>
<sequence length="58" mass="6379">MPSVLPLEGFQMIHSGAVLYRQQYTRNAGDEHTPAESEDKEEFQFAKGTVGVSTPAKP</sequence>
<evidence type="ECO:0000256" key="1">
    <source>
        <dbReference type="SAM" id="MobiDB-lite"/>
    </source>
</evidence>
<dbReference type="PATRIC" id="fig|1008153.3.peg.4420"/>